<dbReference type="PANTHER" id="PTHR23065">
    <property type="entry name" value="PROLINE-SERINE-THREONINE PHOSPHATASE INTERACTING PROTEIN 1"/>
    <property type="match status" value="1"/>
</dbReference>
<evidence type="ECO:0000259" key="4">
    <source>
        <dbReference type="SMART" id="SM00055"/>
    </source>
</evidence>
<feature type="compositionally biased region" description="Low complexity" evidence="3">
    <location>
        <begin position="267"/>
        <end position="276"/>
    </location>
</feature>
<dbReference type="CDD" id="cd07650">
    <property type="entry name" value="F-BAR_Syp1p_like"/>
    <property type="match status" value="1"/>
</dbReference>
<protein>
    <recommendedName>
        <fullName evidence="4">FCH domain-containing protein</fullName>
    </recommendedName>
</protein>
<proteinExistence type="predicted"/>
<feature type="region of interest" description="Disordered" evidence="3">
    <location>
        <begin position="243"/>
        <end position="396"/>
    </location>
</feature>
<dbReference type="EMBL" id="ML121569">
    <property type="protein sequence ID" value="RPB20593.1"/>
    <property type="molecule type" value="Genomic_DNA"/>
</dbReference>
<dbReference type="InterPro" id="IPR027267">
    <property type="entry name" value="AH/BAR_dom_sf"/>
</dbReference>
<name>A0A3N4LCI9_9PEZI</name>
<dbReference type="GO" id="GO:0030139">
    <property type="term" value="C:endocytic vesicle"/>
    <property type="evidence" value="ECO:0007669"/>
    <property type="project" value="TreeGrafter"/>
</dbReference>
<feature type="compositionally biased region" description="Polar residues" evidence="3">
    <location>
        <begin position="279"/>
        <end position="293"/>
    </location>
</feature>
<dbReference type="GO" id="GO:0006897">
    <property type="term" value="P:endocytosis"/>
    <property type="evidence" value="ECO:0007669"/>
    <property type="project" value="UniProtKB-KW"/>
</dbReference>
<feature type="compositionally biased region" description="Basic and acidic residues" evidence="3">
    <location>
        <begin position="295"/>
        <end position="305"/>
    </location>
</feature>
<dbReference type="InterPro" id="IPR018808">
    <property type="entry name" value="Muniscin_C"/>
</dbReference>
<dbReference type="Pfam" id="PF10291">
    <property type="entry name" value="muHD"/>
    <property type="match status" value="1"/>
</dbReference>
<evidence type="ECO:0000313" key="5">
    <source>
        <dbReference type="EMBL" id="RPB20593.1"/>
    </source>
</evidence>
<evidence type="ECO:0000313" key="6">
    <source>
        <dbReference type="Proteomes" id="UP000267821"/>
    </source>
</evidence>
<dbReference type="GO" id="GO:0032185">
    <property type="term" value="P:septin cytoskeleton organization"/>
    <property type="evidence" value="ECO:0007669"/>
    <property type="project" value="TreeGrafter"/>
</dbReference>
<dbReference type="PANTHER" id="PTHR23065:SF54">
    <property type="entry name" value="SUPPRESSOR OF YEAST PROFILIN DELETION"/>
    <property type="match status" value="1"/>
</dbReference>
<dbReference type="InParanoid" id="A0A3N4LCI9"/>
<dbReference type="InterPro" id="IPR001060">
    <property type="entry name" value="FCH_dom"/>
</dbReference>
<dbReference type="Gene3D" id="1.20.1270.60">
    <property type="entry name" value="Arfaptin homology (AH) domain/BAR domain"/>
    <property type="match status" value="1"/>
</dbReference>
<dbReference type="OrthoDB" id="331602at2759"/>
<sequence>MELSRTEYPSILTSLHPTPAVTILRERLRKGQSLNTEVADWLQERRKVEELYAQGLLKLARKQPPGDQSELGIFRIAWDRIINSTSQLAASHQHFAQKIDTEVERPLREFAATNRDWAGLKTYEGNLTGIAKQIDNAEEKADKLRKKGARAQAARVAEAAAAVEKATGDWDSQAPFVFEKLQAVDETRCNNLRDSLTQYHTLEVDQAQRAMQLANESLSTLLDLNTIDEIRTFAETVTHGRPKIERQGARAPTTAATGTGIGHGLGLRRLGTVLRGRSNRNSTVPYMRSSSPVRSLERLPGKREGPPMTPASPRGSDFASTSSRNLSVPTSSSPSIHESARPTTPRANGVGISSSQENGVTPPSTADALQPPLMPTVSVTDEPQKDSEGYTMPPPVTDIGGISLEDNTEQTQPQFKLEIKNDVIPEEEEEADAAMSKVASHLRMQNTVTRKNRGRRDARDVRNTVYFPAGTGPPDPLEVMSNPSALHPSVLGNSSPPMTPLKVPRAVPALPSEASDTQSIRSSRSVTSISGGAIVRHPELHEPGLSSSIIESVNVSFVSGQPTRVTVVGEIALAYNPRDTEMLSPTTTQVVRMDNFSVLGKIAPNPTFISAVPEKAGEYTVSLAHLHRTTVAFRYQVHLEETVWPEYLPIIISSLWRMEPHQASVILNYKPNPNYHRRGAAGTPITLRNIRFITGIDGVIPASCPSKPVGTFARDFGRIAWKLGDMILDDESAAGRLVARFIYDEGAGAAAKHASSEMRWEILGDEAAAAASPLSLSSLEKVEVQEEVDPFADEDTLSRGAEGAGEKKEEWKKLAMIRKVTSGKYFGV</sequence>
<feature type="compositionally biased region" description="Low complexity" evidence="3">
    <location>
        <begin position="249"/>
        <end position="258"/>
    </location>
</feature>
<keyword evidence="6" id="KW-1185">Reference proteome</keyword>
<keyword evidence="2" id="KW-0175">Coiled coil</keyword>
<gene>
    <name evidence="5" type="ORF">L211DRAFT_792023</name>
</gene>
<dbReference type="AlphaFoldDB" id="A0A3N4LCI9"/>
<accession>A0A3N4LCI9</accession>
<dbReference type="STRING" id="1051890.A0A3N4LCI9"/>
<feature type="domain" description="FCH" evidence="4">
    <location>
        <begin position="9"/>
        <end position="99"/>
    </location>
</feature>
<evidence type="ECO:0000256" key="1">
    <source>
        <dbReference type="ARBA" id="ARBA00022583"/>
    </source>
</evidence>
<feature type="coiled-coil region" evidence="2">
    <location>
        <begin position="120"/>
        <end position="154"/>
    </location>
</feature>
<evidence type="ECO:0000256" key="2">
    <source>
        <dbReference type="SAM" id="Coils"/>
    </source>
</evidence>
<dbReference type="GO" id="GO:0032153">
    <property type="term" value="C:cell division site"/>
    <property type="evidence" value="ECO:0007669"/>
    <property type="project" value="TreeGrafter"/>
</dbReference>
<dbReference type="Proteomes" id="UP000267821">
    <property type="component" value="Unassembled WGS sequence"/>
</dbReference>
<dbReference type="SUPFAM" id="SSF103657">
    <property type="entry name" value="BAR/IMD domain-like"/>
    <property type="match status" value="1"/>
</dbReference>
<dbReference type="Pfam" id="PF00611">
    <property type="entry name" value="FCH"/>
    <property type="match status" value="1"/>
</dbReference>
<dbReference type="FunCoup" id="A0A3N4LCI9">
    <property type="interactions" value="140"/>
</dbReference>
<keyword evidence="1" id="KW-0254">Endocytosis</keyword>
<organism evidence="5 6">
    <name type="scientific">Terfezia boudieri ATCC MYA-4762</name>
    <dbReference type="NCBI Taxonomy" id="1051890"/>
    <lineage>
        <taxon>Eukaryota</taxon>
        <taxon>Fungi</taxon>
        <taxon>Dikarya</taxon>
        <taxon>Ascomycota</taxon>
        <taxon>Pezizomycotina</taxon>
        <taxon>Pezizomycetes</taxon>
        <taxon>Pezizales</taxon>
        <taxon>Pezizaceae</taxon>
        <taxon>Terfezia</taxon>
    </lineage>
</organism>
<dbReference type="SMART" id="SM00055">
    <property type="entry name" value="FCH"/>
    <property type="match status" value="1"/>
</dbReference>
<dbReference type="FunFam" id="1.20.1270.60:FF:000102">
    <property type="entry name" value="WGS project CABT00000000 data, contig 2.23"/>
    <property type="match status" value="1"/>
</dbReference>
<reference evidence="5 6" key="1">
    <citation type="journal article" date="2018" name="Nat. Ecol. Evol.">
        <title>Pezizomycetes genomes reveal the molecular basis of ectomycorrhizal truffle lifestyle.</title>
        <authorList>
            <person name="Murat C."/>
            <person name="Payen T."/>
            <person name="Noel B."/>
            <person name="Kuo A."/>
            <person name="Morin E."/>
            <person name="Chen J."/>
            <person name="Kohler A."/>
            <person name="Krizsan K."/>
            <person name="Balestrini R."/>
            <person name="Da Silva C."/>
            <person name="Montanini B."/>
            <person name="Hainaut M."/>
            <person name="Levati E."/>
            <person name="Barry K.W."/>
            <person name="Belfiori B."/>
            <person name="Cichocki N."/>
            <person name="Clum A."/>
            <person name="Dockter R.B."/>
            <person name="Fauchery L."/>
            <person name="Guy J."/>
            <person name="Iotti M."/>
            <person name="Le Tacon F."/>
            <person name="Lindquist E.A."/>
            <person name="Lipzen A."/>
            <person name="Malagnac F."/>
            <person name="Mello A."/>
            <person name="Molinier V."/>
            <person name="Miyauchi S."/>
            <person name="Poulain J."/>
            <person name="Riccioni C."/>
            <person name="Rubini A."/>
            <person name="Sitrit Y."/>
            <person name="Splivallo R."/>
            <person name="Traeger S."/>
            <person name="Wang M."/>
            <person name="Zifcakova L."/>
            <person name="Wipf D."/>
            <person name="Zambonelli A."/>
            <person name="Paolocci F."/>
            <person name="Nowrousian M."/>
            <person name="Ottonello S."/>
            <person name="Baldrian P."/>
            <person name="Spatafora J.W."/>
            <person name="Henrissat B."/>
            <person name="Nagy L.G."/>
            <person name="Aury J.M."/>
            <person name="Wincker P."/>
            <person name="Grigoriev I.V."/>
            <person name="Bonfante P."/>
            <person name="Martin F.M."/>
        </authorList>
    </citation>
    <scope>NUCLEOTIDE SEQUENCE [LARGE SCALE GENOMIC DNA]</scope>
    <source>
        <strain evidence="5 6">ATCC MYA-4762</strain>
    </source>
</reference>
<feature type="compositionally biased region" description="Polar residues" evidence="3">
    <location>
        <begin position="318"/>
        <end position="364"/>
    </location>
</feature>
<evidence type="ECO:0000256" key="3">
    <source>
        <dbReference type="SAM" id="MobiDB-lite"/>
    </source>
</evidence>
<dbReference type="GO" id="GO:0005886">
    <property type="term" value="C:plasma membrane"/>
    <property type="evidence" value="ECO:0007669"/>
    <property type="project" value="TreeGrafter"/>
</dbReference>